<keyword evidence="3" id="KW-0808">Transferase</keyword>
<dbReference type="GO" id="GO:0005524">
    <property type="term" value="F:ATP binding"/>
    <property type="evidence" value="ECO:0007669"/>
    <property type="project" value="UniProtKB-KW"/>
</dbReference>
<keyword evidence="4" id="KW-0547">Nucleotide-binding</keyword>
<dbReference type="Pfam" id="PF02518">
    <property type="entry name" value="HATPase_c"/>
    <property type="match status" value="1"/>
</dbReference>
<dbReference type="EMBL" id="CP035282">
    <property type="protein sequence ID" value="QAT60759.1"/>
    <property type="molecule type" value="Genomic_DNA"/>
</dbReference>
<keyword evidence="5 11" id="KW-0418">Kinase</keyword>
<evidence type="ECO:0000256" key="3">
    <source>
        <dbReference type="ARBA" id="ARBA00022679"/>
    </source>
</evidence>
<dbReference type="Gene3D" id="3.30.565.10">
    <property type="entry name" value="Histidine kinase-like ATPase, C-terminal domain"/>
    <property type="match status" value="1"/>
</dbReference>
<dbReference type="PANTHER" id="PTHR43065">
    <property type="entry name" value="SENSOR HISTIDINE KINASE"/>
    <property type="match status" value="1"/>
</dbReference>
<evidence type="ECO:0000259" key="9">
    <source>
        <dbReference type="PROSITE" id="PS50109"/>
    </source>
</evidence>
<accession>A0A410Q9W8</accession>
<dbReference type="Gene3D" id="3.40.50.2300">
    <property type="match status" value="1"/>
</dbReference>
<dbReference type="KEGG" id="spoa:EQM13_03770"/>
<keyword evidence="7" id="KW-0902">Two-component regulatory system</keyword>
<dbReference type="AlphaFoldDB" id="A0A410Q9W8"/>
<dbReference type="InterPro" id="IPR003594">
    <property type="entry name" value="HATPase_dom"/>
</dbReference>
<name>A0A410Q9W8_9FIRM</name>
<sequence length="582" mass="67322">MYGLRELQYEEGILCGIMSSNLANGYCAPFGNFIEKYLESGGALIYVYNKTNKKPDKEYFERYWEIDSELYEKKGQLIFLCLEDQLLCNKTVNMEMIEKLYSNKVKALRKSNFKKIIVYMIQDRYCAFKISEEKTYNILSILKRIVNKERVMALVKYIVDDLSERIFINLISLSDYFIIDGHNDLRVYNYSELIKNTLENLFIKQNYEEQNIKELKKVENLKNMGQLFQGIIHDFNNLLSTIIGVSQICMLKSPREGLNEYFNTIYKTSLDGKAILNKVQSYIRGITDNRKGFYNINNIVETSISMAKYRIKSKKIVIKSRLNSDNLVYCNEHEIRQVVLNLLLNSIDSIEEEGVVTVSTYNSGGNTCLRVEDTGVGMDKLTLGRIFEPYFTTKGDKGNGLGLNISKQILEEHDATIKVESKLGNGSKFTITFTQKAGQMLAESNAFYKRNTKVLIIEDSDIIGRELLKYLSILNINGKIEIDKNLILKELLENKYELVICNFNLSNLNPLKISEEIKEKFPDIPFVLLMENSEIINEKYLGTVDFILRRPFTTEELAEIIRKCLKTNKNNEHNEHNICNIS</sequence>
<evidence type="ECO:0000256" key="7">
    <source>
        <dbReference type="ARBA" id="ARBA00023012"/>
    </source>
</evidence>
<evidence type="ECO:0000256" key="6">
    <source>
        <dbReference type="ARBA" id="ARBA00022840"/>
    </source>
</evidence>
<dbReference type="GO" id="GO:0004673">
    <property type="term" value="F:protein histidine kinase activity"/>
    <property type="evidence" value="ECO:0007669"/>
    <property type="project" value="UniProtKB-EC"/>
</dbReference>
<evidence type="ECO:0000256" key="4">
    <source>
        <dbReference type="ARBA" id="ARBA00022741"/>
    </source>
</evidence>
<comment type="catalytic activity">
    <reaction evidence="1">
        <text>ATP + protein L-histidine = ADP + protein N-phospho-L-histidine.</text>
        <dbReference type="EC" id="2.7.13.3"/>
    </reaction>
</comment>
<reference evidence="12" key="1">
    <citation type="submission" date="2019-01" db="EMBL/GenBank/DDBJ databases">
        <title>Draft genomes of a novel of Sporanaerobacter strains.</title>
        <authorList>
            <person name="Ma S."/>
        </authorList>
    </citation>
    <scope>NUCLEOTIDE SEQUENCE [LARGE SCALE GENOMIC DNA]</scope>
    <source>
        <strain evidence="12">NJN-17</strain>
    </source>
</reference>
<dbReference type="RefSeq" id="WP_128752002.1">
    <property type="nucleotide sequence ID" value="NZ_CP035282.1"/>
</dbReference>
<dbReference type="SMART" id="SM00387">
    <property type="entry name" value="HATPase_c"/>
    <property type="match status" value="1"/>
</dbReference>
<feature type="domain" description="Histidine kinase" evidence="9">
    <location>
        <begin position="230"/>
        <end position="437"/>
    </location>
</feature>
<dbReference type="GO" id="GO:0000160">
    <property type="term" value="P:phosphorelay signal transduction system"/>
    <property type="evidence" value="ECO:0007669"/>
    <property type="project" value="UniProtKB-KW"/>
</dbReference>
<dbReference type="InterPro" id="IPR036890">
    <property type="entry name" value="HATPase_C_sf"/>
</dbReference>
<evidence type="ECO:0000259" key="10">
    <source>
        <dbReference type="PROSITE" id="PS50110"/>
    </source>
</evidence>
<dbReference type="PANTHER" id="PTHR43065:SF46">
    <property type="entry name" value="C4-DICARBOXYLATE TRANSPORT SENSOR PROTEIN DCTB"/>
    <property type="match status" value="1"/>
</dbReference>
<keyword evidence="6" id="KW-0067">ATP-binding</keyword>
<gene>
    <name evidence="11" type="ORF">EQM13_03770</name>
</gene>
<feature type="domain" description="Response regulatory" evidence="10">
    <location>
        <begin position="453"/>
        <end position="565"/>
    </location>
</feature>
<protein>
    <recommendedName>
        <fullName evidence="2">histidine kinase</fullName>
        <ecNumber evidence="2">2.7.13.3</ecNumber>
    </recommendedName>
</protein>
<evidence type="ECO:0000256" key="5">
    <source>
        <dbReference type="ARBA" id="ARBA00022777"/>
    </source>
</evidence>
<evidence type="ECO:0000313" key="12">
    <source>
        <dbReference type="Proteomes" id="UP000287969"/>
    </source>
</evidence>
<dbReference type="InterPro" id="IPR001789">
    <property type="entry name" value="Sig_transdc_resp-reg_receiver"/>
</dbReference>
<keyword evidence="12" id="KW-1185">Reference proteome</keyword>
<dbReference type="Gene3D" id="1.10.287.130">
    <property type="match status" value="1"/>
</dbReference>
<dbReference type="EC" id="2.7.13.3" evidence="2"/>
<dbReference type="InterPro" id="IPR011006">
    <property type="entry name" value="CheY-like_superfamily"/>
</dbReference>
<evidence type="ECO:0000313" key="11">
    <source>
        <dbReference type="EMBL" id="QAT60759.1"/>
    </source>
</evidence>
<dbReference type="SUPFAM" id="SSF55874">
    <property type="entry name" value="ATPase domain of HSP90 chaperone/DNA topoisomerase II/histidine kinase"/>
    <property type="match status" value="1"/>
</dbReference>
<evidence type="ECO:0000256" key="1">
    <source>
        <dbReference type="ARBA" id="ARBA00000085"/>
    </source>
</evidence>
<dbReference type="Proteomes" id="UP000287969">
    <property type="component" value="Chromosome"/>
</dbReference>
<dbReference type="PRINTS" id="PR00344">
    <property type="entry name" value="BCTRLSENSOR"/>
</dbReference>
<evidence type="ECO:0000256" key="8">
    <source>
        <dbReference type="PROSITE-ProRule" id="PRU00169"/>
    </source>
</evidence>
<proteinExistence type="predicted"/>
<dbReference type="InterPro" id="IPR004358">
    <property type="entry name" value="Sig_transdc_His_kin-like_C"/>
</dbReference>
<dbReference type="OrthoDB" id="9784397at2"/>
<dbReference type="PROSITE" id="PS50110">
    <property type="entry name" value="RESPONSE_REGULATORY"/>
    <property type="match status" value="1"/>
</dbReference>
<dbReference type="SUPFAM" id="SSF52172">
    <property type="entry name" value="CheY-like"/>
    <property type="match status" value="1"/>
</dbReference>
<evidence type="ECO:0000256" key="2">
    <source>
        <dbReference type="ARBA" id="ARBA00012438"/>
    </source>
</evidence>
<dbReference type="InterPro" id="IPR005467">
    <property type="entry name" value="His_kinase_dom"/>
</dbReference>
<dbReference type="PROSITE" id="PS50109">
    <property type="entry name" value="HIS_KIN"/>
    <property type="match status" value="1"/>
</dbReference>
<comment type="caution">
    <text evidence="8">Lacks conserved residue(s) required for the propagation of feature annotation.</text>
</comment>
<organism evidence="11 12">
    <name type="scientific">Acidilutibacter cellobiosedens</name>
    <dbReference type="NCBI Taxonomy" id="2507161"/>
    <lineage>
        <taxon>Bacteria</taxon>
        <taxon>Bacillati</taxon>
        <taxon>Bacillota</taxon>
        <taxon>Tissierellia</taxon>
        <taxon>Tissierellales</taxon>
        <taxon>Acidilutibacteraceae</taxon>
        <taxon>Acidilutibacter</taxon>
    </lineage>
</organism>